<dbReference type="InterPro" id="IPR025293">
    <property type="entry name" value="YfiR/HmsC-like"/>
</dbReference>
<dbReference type="OrthoDB" id="277577at2"/>
<evidence type="ECO:0000313" key="3">
    <source>
        <dbReference type="Proteomes" id="UP000326287"/>
    </source>
</evidence>
<proteinExistence type="predicted"/>
<reference evidence="2 3" key="1">
    <citation type="submission" date="2019-02" db="EMBL/GenBank/DDBJ databases">
        <authorList>
            <person name="Li S.-H."/>
        </authorList>
    </citation>
    <scope>NUCLEOTIDE SEQUENCE [LARGE SCALE GENOMIC DNA]</scope>
    <source>
        <strain evidence="2 3">IMCC14385</strain>
    </source>
</reference>
<keyword evidence="3" id="KW-1185">Reference proteome</keyword>
<protein>
    <submittedName>
        <fullName evidence="2">YfiR family protein</fullName>
    </submittedName>
</protein>
<dbReference type="AlphaFoldDB" id="A0A5P9NFM7"/>
<name>A0A5P9NFM7_9GAMM</name>
<accession>A0A5P9NFM7</accession>
<keyword evidence="1" id="KW-0732">Signal</keyword>
<dbReference type="Proteomes" id="UP000326287">
    <property type="component" value="Chromosome"/>
</dbReference>
<feature type="chain" id="PRO_5024920129" evidence="1">
    <location>
        <begin position="34"/>
        <end position="200"/>
    </location>
</feature>
<dbReference type="RefSeq" id="WP_152660410.1">
    <property type="nucleotide sequence ID" value="NZ_CP036422.1"/>
</dbReference>
<evidence type="ECO:0000313" key="2">
    <source>
        <dbReference type="EMBL" id="QFU74299.1"/>
    </source>
</evidence>
<evidence type="ECO:0000256" key="1">
    <source>
        <dbReference type="SAM" id="SignalP"/>
    </source>
</evidence>
<gene>
    <name evidence="2" type="ORF">EY643_00795</name>
</gene>
<feature type="signal peptide" evidence="1">
    <location>
        <begin position="1"/>
        <end position="33"/>
    </location>
</feature>
<organism evidence="2 3">
    <name type="scientific">Halioglobus maricola</name>
    <dbReference type="NCBI Taxonomy" id="2601894"/>
    <lineage>
        <taxon>Bacteria</taxon>
        <taxon>Pseudomonadati</taxon>
        <taxon>Pseudomonadota</taxon>
        <taxon>Gammaproteobacteria</taxon>
        <taxon>Cellvibrionales</taxon>
        <taxon>Halieaceae</taxon>
        <taxon>Halioglobus</taxon>
    </lineage>
</organism>
<sequence>MFAMISRSVRAMAGYCLNAVLLCLLAISSNVSAAEAAPGQVDTVSRVKAAFILNIAKFAKWPEAPSLDVEEDFTLCLYQQNSLGSAIELIEGRSVGALSLRSRVVDTLSYEDQCHLLFVAAADLPAFHEALPAVGSLQSLTIVDQTASDNGGPIPEGVVLALKRRGERIGFAINLDTASLAGIRFSSELLKLAEIEVREP</sequence>
<dbReference type="EMBL" id="CP036422">
    <property type="protein sequence ID" value="QFU74299.1"/>
    <property type="molecule type" value="Genomic_DNA"/>
</dbReference>
<dbReference type="Pfam" id="PF13689">
    <property type="entry name" value="DUF4154"/>
    <property type="match status" value="1"/>
</dbReference>
<dbReference type="KEGG" id="halc:EY643_00795"/>